<dbReference type="InterPro" id="IPR032675">
    <property type="entry name" value="LRR_dom_sf"/>
</dbReference>
<dbReference type="EMBL" id="CAJGYO010000005">
    <property type="protein sequence ID" value="CAD6228816.1"/>
    <property type="molecule type" value="Genomic_DNA"/>
</dbReference>
<accession>A0A811NTY0</accession>
<gene>
    <name evidence="5" type="ORF">NCGR_LOCUS19461</name>
</gene>
<dbReference type="InterPro" id="IPR001611">
    <property type="entry name" value="Leu-rich_rpt"/>
</dbReference>
<dbReference type="PANTHER" id="PTHR48065">
    <property type="entry name" value="OS10G0469600 PROTEIN"/>
    <property type="match status" value="1"/>
</dbReference>
<dbReference type="Pfam" id="PF00560">
    <property type="entry name" value="LRR_1"/>
    <property type="match status" value="4"/>
</dbReference>
<name>A0A811NTY0_9POAL</name>
<comment type="subcellular location">
    <subcellularLocation>
        <location evidence="1">Membrane</location>
    </subcellularLocation>
</comment>
<evidence type="ECO:0000256" key="2">
    <source>
        <dbReference type="ARBA" id="ARBA00022729"/>
    </source>
</evidence>
<dbReference type="OrthoDB" id="2151624at2759"/>
<dbReference type="PANTHER" id="PTHR48065:SF25">
    <property type="entry name" value="OS01G0891700 PROTEIN"/>
    <property type="match status" value="1"/>
</dbReference>
<sequence length="175" mass="19246">MAILKSSCNFDNTTDGFVCRFTGVECWNFDDENKVSALRLSSLGLEGQFPRGLEYCTSLDVLDLSNNNFAGPIPSNITRQVTYLTSLDLSYNSFSGEIPVGIGNMALYALYIQHNQLSGQIPREFHGLLRLTSLNVADNRLSGLIPLFLSKFPASNFAGNKGLCGPPLDDWQLIN</sequence>
<keyword evidence="3" id="KW-0677">Repeat</keyword>
<keyword evidence="4" id="KW-0472">Membrane</keyword>
<dbReference type="GO" id="GO:0016020">
    <property type="term" value="C:membrane"/>
    <property type="evidence" value="ECO:0007669"/>
    <property type="project" value="UniProtKB-SubCell"/>
</dbReference>
<evidence type="ECO:0000313" key="5">
    <source>
        <dbReference type="EMBL" id="CAD6228816.1"/>
    </source>
</evidence>
<dbReference type="Gene3D" id="3.80.10.10">
    <property type="entry name" value="Ribonuclease Inhibitor"/>
    <property type="match status" value="1"/>
</dbReference>
<dbReference type="FunFam" id="3.80.10.10:FF:000400">
    <property type="entry name" value="Nuclear pore complex protein NUP107"/>
    <property type="match status" value="1"/>
</dbReference>
<dbReference type="AlphaFoldDB" id="A0A811NTY0"/>
<evidence type="ECO:0000256" key="1">
    <source>
        <dbReference type="ARBA" id="ARBA00004370"/>
    </source>
</evidence>
<comment type="caution">
    <text evidence="5">The sequence shown here is derived from an EMBL/GenBank/DDBJ whole genome shotgun (WGS) entry which is preliminary data.</text>
</comment>
<evidence type="ECO:0000313" key="6">
    <source>
        <dbReference type="Proteomes" id="UP000604825"/>
    </source>
</evidence>
<evidence type="ECO:0000256" key="3">
    <source>
        <dbReference type="ARBA" id="ARBA00022737"/>
    </source>
</evidence>
<reference evidence="5" key="1">
    <citation type="submission" date="2020-10" db="EMBL/GenBank/DDBJ databases">
        <authorList>
            <person name="Han B."/>
            <person name="Lu T."/>
            <person name="Zhao Q."/>
            <person name="Huang X."/>
            <person name="Zhao Y."/>
        </authorList>
    </citation>
    <scope>NUCLEOTIDE SEQUENCE</scope>
</reference>
<dbReference type="SUPFAM" id="SSF52058">
    <property type="entry name" value="L domain-like"/>
    <property type="match status" value="1"/>
</dbReference>
<proteinExistence type="predicted"/>
<protein>
    <recommendedName>
        <fullName evidence="7">Leucine-rich repeat-containing N-terminal plant-type domain-containing protein</fullName>
    </recommendedName>
</protein>
<organism evidence="5 6">
    <name type="scientific">Miscanthus lutarioriparius</name>
    <dbReference type="NCBI Taxonomy" id="422564"/>
    <lineage>
        <taxon>Eukaryota</taxon>
        <taxon>Viridiplantae</taxon>
        <taxon>Streptophyta</taxon>
        <taxon>Embryophyta</taxon>
        <taxon>Tracheophyta</taxon>
        <taxon>Spermatophyta</taxon>
        <taxon>Magnoliopsida</taxon>
        <taxon>Liliopsida</taxon>
        <taxon>Poales</taxon>
        <taxon>Poaceae</taxon>
        <taxon>PACMAD clade</taxon>
        <taxon>Panicoideae</taxon>
        <taxon>Andropogonodae</taxon>
        <taxon>Andropogoneae</taxon>
        <taxon>Saccharinae</taxon>
        <taxon>Miscanthus</taxon>
    </lineage>
</organism>
<dbReference type="Proteomes" id="UP000604825">
    <property type="component" value="Unassembled WGS sequence"/>
</dbReference>
<evidence type="ECO:0008006" key="7">
    <source>
        <dbReference type="Google" id="ProtNLM"/>
    </source>
</evidence>
<evidence type="ECO:0000256" key="4">
    <source>
        <dbReference type="ARBA" id="ARBA00023136"/>
    </source>
</evidence>
<keyword evidence="6" id="KW-1185">Reference proteome</keyword>
<keyword evidence="2" id="KW-0732">Signal</keyword>